<dbReference type="SMART" id="SM00064">
    <property type="entry name" value="FYVE"/>
    <property type="match status" value="1"/>
</dbReference>
<keyword evidence="10" id="KW-0967">Endosome</keyword>
<dbReference type="SMART" id="SM00744">
    <property type="entry name" value="RINGv"/>
    <property type="match status" value="1"/>
</dbReference>
<feature type="domain" description="RING-type" evidence="19">
    <location>
        <begin position="366"/>
        <end position="409"/>
    </location>
</feature>
<feature type="region of interest" description="Disordered" evidence="18">
    <location>
        <begin position="200"/>
        <end position="238"/>
    </location>
</feature>
<evidence type="ECO:0000259" key="20">
    <source>
        <dbReference type="PROSITE" id="PS50178"/>
    </source>
</evidence>
<keyword evidence="9" id="KW-0479">Metal-binding</keyword>
<evidence type="ECO:0000256" key="9">
    <source>
        <dbReference type="ARBA" id="ARBA00022723"/>
    </source>
</evidence>
<dbReference type="GO" id="GO:0016020">
    <property type="term" value="C:membrane"/>
    <property type="evidence" value="ECO:0007669"/>
    <property type="project" value="UniProtKB-SubCell"/>
</dbReference>
<dbReference type="GO" id="GO:0005768">
    <property type="term" value="C:endosome"/>
    <property type="evidence" value="ECO:0007669"/>
    <property type="project" value="UniProtKB-SubCell"/>
</dbReference>
<dbReference type="InterPro" id="IPR001841">
    <property type="entry name" value="Znf_RING"/>
</dbReference>
<dbReference type="GeneID" id="63919657"/>
<dbReference type="GO" id="GO:0043161">
    <property type="term" value="P:proteasome-mediated ubiquitin-dependent protein catabolic process"/>
    <property type="evidence" value="ECO:0007669"/>
    <property type="project" value="TreeGrafter"/>
</dbReference>
<gene>
    <name evidence="21" type="ORF">M437DRAFT_74686</name>
</gene>
<keyword evidence="8" id="KW-0519">Myristate</keyword>
<dbReference type="InterPro" id="IPR011016">
    <property type="entry name" value="Znf_RING-CH"/>
</dbReference>
<evidence type="ECO:0000256" key="18">
    <source>
        <dbReference type="SAM" id="MobiDB-lite"/>
    </source>
</evidence>
<dbReference type="PROSITE" id="PS50089">
    <property type="entry name" value="ZF_RING_2"/>
    <property type="match status" value="1"/>
</dbReference>
<evidence type="ECO:0000256" key="12">
    <source>
        <dbReference type="ARBA" id="ARBA00022786"/>
    </source>
</evidence>
<keyword evidence="22" id="KW-1185">Reference proteome</keyword>
<keyword evidence="12" id="KW-0833">Ubl conjugation pathway</keyword>
<keyword evidence="11 17" id="KW-0863">Zinc-finger</keyword>
<evidence type="ECO:0000313" key="22">
    <source>
        <dbReference type="Proteomes" id="UP000030672"/>
    </source>
</evidence>
<keyword evidence="14" id="KW-0472">Membrane</keyword>
<evidence type="ECO:0000313" key="21">
    <source>
        <dbReference type="EMBL" id="KEQ63431.1"/>
    </source>
</evidence>
<name>A0A074WLW0_AURM1</name>
<dbReference type="GO" id="GO:0061630">
    <property type="term" value="F:ubiquitin protein ligase activity"/>
    <property type="evidence" value="ECO:0007669"/>
    <property type="project" value="UniProtKB-EC"/>
</dbReference>
<feature type="region of interest" description="Disordered" evidence="18">
    <location>
        <begin position="154"/>
        <end position="188"/>
    </location>
</feature>
<dbReference type="InterPro" id="IPR011011">
    <property type="entry name" value="Znf_FYVE_PHD"/>
</dbReference>
<evidence type="ECO:0000256" key="6">
    <source>
        <dbReference type="ARBA" id="ARBA00012483"/>
    </source>
</evidence>
<feature type="compositionally biased region" description="Pro residues" evidence="18">
    <location>
        <begin position="102"/>
        <end position="112"/>
    </location>
</feature>
<evidence type="ECO:0000256" key="5">
    <source>
        <dbReference type="ARBA" id="ARBA00004906"/>
    </source>
</evidence>
<evidence type="ECO:0000256" key="2">
    <source>
        <dbReference type="ARBA" id="ARBA00004170"/>
    </source>
</evidence>
<evidence type="ECO:0000256" key="1">
    <source>
        <dbReference type="ARBA" id="ARBA00000900"/>
    </source>
</evidence>
<evidence type="ECO:0000256" key="17">
    <source>
        <dbReference type="PROSITE-ProRule" id="PRU00175"/>
    </source>
</evidence>
<reference evidence="21 22" key="1">
    <citation type="journal article" date="2014" name="BMC Genomics">
        <title>Genome sequencing of four Aureobasidium pullulans varieties: biotechnological potential, stress tolerance, and description of new species.</title>
        <authorList>
            <person name="Gostin Ar C."/>
            <person name="Ohm R.A."/>
            <person name="Kogej T."/>
            <person name="Sonjak S."/>
            <person name="Turk M."/>
            <person name="Zajc J."/>
            <person name="Zalar P."/>
            <person name="Grube M."/>
            <person name="Sun H."/>
            <person name="Han J."/>
            <person name="Sharma A."/>
            <person name="Chiniquy J."/>
            <person name="Ngan C.Y."/>
            <person name="Lipzen A."/>
            <person name="Barry K."/>
            <person name="Grigoriev I.V."/>
            <person name="Gunde-Cimerman N."/>
        </authorList>
    </citation>
    <scope>NUCLEOTIDE SEQUENCE [LARGE SCALE GENOMIC DNA]</scope>
    <source>
        <strain evidence="21 22">CBS 110374</strain>
    </source>
</reference>
<evidence type="ECO:0000256" key="8">
    <source>
        <dbReference type="ARBA" id="ARBA00022707"/>
    </source>
</evidence>
<dbReference type="PANTHER" id="PTHR46661:SF4">
    <property type="entry name" value="RING-TYPE DOMAIN-CONTAINING PROTEIN"/>
    <property type="match status" value="1"/>
</dbReference>
<evidence type="ECO:0000256" key="7">
    <source>
        <dbReference type="ARBA" id="ARBA00022679"/>
    </source>
</evidence>
<dbReference type="AlphaFoldDB" id="A0A074WLW0"/>
<dbReference type="RefSeq" id="XP_040880454.1">
    <property type="nucleotide sequence ID" value="XM_041026284.1"/>
</dbReference>
<dbReference type="CDD" id="cd16489">
    <property type="entry name" value="mRING-CH-C4HC2H_ZNRF"/>
    <property type="match status" value="1"/>
</dbReference>
<dbReference type="InterPro" id="IPR013083">
    <property type="entry name" value="Znf_RING/FYVE/PHD"/>
</dbReference>
<evidence type="ECO:0000256" key="16">
    <source>
        <dbReference type="ARBA" id="ARBA00023288"/>
    </source>
</evidence>
<dbReference type="InterPro" id="IPR051878">
    <property type="entry name" value="ZNRF_ubiq-protein_ligase"/>
</dbReference>
<feature type="compositionally biased region" description="Low complexity" evidence="18">
    <location>
        <begin position="70"/>
        <end position="79"/>
    </location>
</feature>
<feature type="compositionally biased region" description="Polar residues" evidence="18">
    <location>
        <begin position="200"/>
        <end position="214"/>
    </location>
</feature>
<evidence type="ECO:0000256" key="14">
    <source>
        <dbReference type="ARBA" id="ARBA00023136"/>
    </source>
</evidence>
<dbReference type="SUPFAM" id="SSF57850">
    <property type="entry name" value="RING/U-box"/>
    <property type="match status" value="1"/>
</dbReference>
<keyword evidence="7" id="KW-0808">Transferase</keyword>
<comment type="subcellular location">
    <subcellularLocation>
        <location evidence="3">Endosome</location>
    </subcellularLocation>
    <subcellularLocation>
        <location evidence="4">Lysosome</location>
    </subcellularLocation>
    <subcellularLocation>
        <location evidence="2">Membrane</location>
        <topology evidence="2">Peripheral membrane protein</topology>
    </subcellularLocation>
</comment>
<dbReference type="SMART" id="SM00184">
    <property type="entry name" value="RING"/>
    <property type="match status" value="1"/>
</dbReference>
<feature type="domain" description="FYVE-type" evidence="20">
    <location>
        <begin position="13"/>
        <end position="106"/>
    </location>
</feature>
<evidence type="ECO:0000256" key="4">
    <source>
        <dbReference type="ARBA" id="ARBA00004371"/>
    </source>
</evidence>
<dbReference type="Pfam" id="PF01363">
    <property type="entry name" value="FYVE"/>
    <property type="match status" value="1"/>
</dbReference>
<dbReference type="SUPFAM" id="SSF57903">
    <property type="entry name" value="FYVE/PHD zinc finger"/>
    <property type="match status" value="1"/>
</dbReference>
<evidence type="ECO:0000256" key="11">
    <source>
        <dbReference type="ARBA" id="ARBA00022771"/>
    </source>
</evidence>
<feature type="compositionally biased region" description="Polar residues" evidence="18">
    <location>
        <begin position="154"/>
        <end position="180"/>
    </location>
</feature>
<dbReference type="PROSITE" id="PS50178">
    <property type="entry name" value="ZF_FYVE"/>
    <property type="match status" value="1"/>
</dbReference>
<evidence type="ECO:0000259" key="19">
    <source>
        <dbReference type="PROSITE" id="PS50089"/>
    </source>
</evidence>
<evidence type="ECO:0000256" key="10">
    <source>
        <dbReference type="ARBA" id="ARBA00022753"/>
    </source>
</evidence>
<feature type="region of interest" description="Disordered" evidence="18">
    <location>
        <begin position="57"/>
        <end position="128"/>
    </location>
</feature>
<protein>
    <recommendedName>
        <fullName evidence="6">RING-type E3 ubiquitin transferase</fullName>
        <ecNumber evidence="6">2.3.2.27</ecNumber>
    </recommendedName>
</protein>
<dbReference type="Pfam" id="PF13639">
    <property type="entry name" value="zf-RING_2"/>
    <property type="match status" value="1"/>
</dbReference>
<comment type="catalytic activity">
    <reaction evidence="1">
        <text>S-ubiquitinyl-[E2 ubiquitin-conjugating enzyme]-L-cysteine + [acceptor protein]-L-lysine = [E2 ubiquitin-conjugating enzyme]-L-cysteine + N(6)-ubiquitinyl-[acceptor protein]-L-lysine.</text>
        <dbReference type="EC" id="2.3.2.27"/>
    </reaction>
</comment>
<sequence length="412" mass="45178">MADEVIVPRWQPDDELSACSICANSFTFLNRRHHCRRCGRLVCGPCSPHRITIPRQYIVHPPEEPLNLDGGTRSRSSTGPSDYPDNPALGGGETVRVCNPCVPDPNYGPPPQQQDEQRSPPPSTRSRAVTYAADEGATSGISFARLFGSLGVSDSDQTTCQSAPHSTRTLSDFNGTPPQSTDRRGSYRPQLHTARYQALNSVPQRPRSSTQGIRTRSDNDTGHLSRTRYRSSSHTPTPIAATQAAKVQMQRPQGREVLGEEDECPVCGTRNYPFGANDTSGTSEERERHVQFCISSHLAGPSHGGTAAETPDQTGSGETETETMAVGSVPQRAANMLGANTARQRMLVYHATEKDFFDEDGNAQECIICFEEFEEGAEMGRLECLCKFHRACIKGWMETRGRGTCPTHQLHD</sequence>
<feature type="region of interest" description="Disordered" evidence="18">
    <location>
        <begin position="297"/>
        <end position="320"/>
    </location>
</feature>
<dbReference type="InterPro" id="IPR000306">
    <property type="entry name" value="Znf_FYVE"/>
</dbReference>
<keyword evidence="15" id="KW-0458">Lysosome</keyword>
<dbReference type="GO" id="GO:0008270">
    <property type="term" value="F:zinc ion binding"/>
    <property type="evidence" value="ECO:0007669"/>
    <property type="project" value="UniProtKB-KW"/>
</dbReference>
<evidence type="ECO:0000256" key="13">
    <source>
        <dbReference type="ARBA" id="ARBA00022833"/>
    </source>
</evidence>
<dbReference type="EMBL" id="KL584831">
    <property type="protein sequence ID" value="KEQ63431.1"/>
    <property type="molecule type" value="Genomic_DNA"/>
</dbReference>
<dbReference type="InterPro" id="IPR017455">
    <property type="entry name" value="Znf_FYVE-rel"/>
</dbReference>
<keyword evidence="16" id="KW-0449">Lipoprotein</keyword>
<evidence type="ECO:0000256" key="3">
    <source>
        <dbReference type="ARBA" id="ARBA00004177"/>
    </source>
</evidence>
<dbReference type="HOGENOM" id="CLU_022550_2_1_1"/>
<dbReference type="STRING" id="1043003.A0A074WLW0"/>
<dbReference type="Gene3D" id="3.30.40.10">
    <property type="entry name" value="Zinc/RING finger domain, C3HC4 (zinc finger)"/>
    <property type="match status" value="2"/>
</dbReference>
<dbReference type="EC" id="2.3.2.27" evidence="6"/>
<evidence type="ECO:0000256" key="15">
    <source>
        <dbReference type="ARBA" id="ARBA00023228"/>
    </source>
</evidence>
<dbReference type="GO" id="GO:0070936">
    <property type="term" value="P:protein K48-linked ubiquitination"/>
    <property type="evidence" value="ECO:0007669"/>
    <property type="project" value="TreeGrafter"/>
</dbReference>
<accession>A0A074WLW0</accession>
<organism evidence="21 22">
    <name type="scientific">Aureobasidium melanogenum (strain CBS 110374)</name>
    <name type="common">Aureobasidium pullulans var. melanogenum</name>
    <dbReference type="NCBI Taxonomy" id="1043003"/>
    <lineage>
        <taxon>Eukaryota</taxon>
        <taxon>Fungi</taxon>
        <taxon>Dikarya</taxon>
        <taxon>Ascomycota</taxon>
        <taxon>Pezizomycotina</taxon>
        <taxon>Dothideomycetes</taxon>
        <taxon>Dothideomycetidae</taxon>
        <taxon>Dothideales</taxon>
        <taxon>Saccotheciaceae</taxon>
        <taxon>Aureobasidium</taxon>
    </lineage>
</organism>
<keyword evidence="13" id="KW-0862">Zinc</keyword>
<dbReference type="Proteomes" id="UP000030672">
    <property type="component" value="Unassembled WGS sequence"/>
</dbReference>
<proteinExistence type="predicted"/>
<comment type="pathway">
    <text evidence="5">Protein modification; protein ubiquitination.</text>
</comment>
<dbReference type="PANTHER" id="PTHR46661">
    <property type="entry name" value="E3 UBIQUITIN-PROTEIN LIGASE ZNRF1-LIKE PROTEIN"/>
    <property type="match status" value="1"/>
</dbReference>